<reference evidence="8" key="1">
    <citation type="submission" date="2022-02" db="EMBL/GenBank/DDBJ databases">
        <authorList>
            <person name="Leng L."/>
        </authorList>
    </citation>
    <scope>NUCLEOTIDE SEQUENCE</scope>
    <source>
        <strain evidence="8">JI</strain>
    </source>
</reference>
<feature type="domain" description="DUF6079" evidence="4">
    <location>
        <begin position="476"/>
        <end position="674"/>
    </location>
</feature>
<dbReference type="Pfam" id="PF26388">
    <property type="entry name" value="DUF6079_6th"/>
    <property type="match status" value="1"/>
</dbReference>
<evidence type="ECO:0000259" key="2">
    <source>
        <dbReference type="Pfam" id="PF19557"/>
    </source>
</evidence>
<dbReference type="InterPro" id="IPR027417">
    <property type="entry name" value="P-loop_NTPase"/>
</dbReference>
<evidence type="ECO:0000259" key="7">
    <source>
        <dbReference type="Pfam" id="PF26388"/>
    </source>
</evidence>
<dbReference type="InterPro" id="IPR058574">
    <property type="entry name" value="DUF6079_6th"/>
</dbReference>
<evidence type="ECO:0000313" key="9">
    <source>
        <dbReference type="Proteomes" id="UP001154312"/>
    </source>
</evidence>
<dbReference type="InterPro" id="IPR058571">
    <property type="entry name" value="DUF6079_3rd"/>
</dbReference>
<dbReference type="InterPro" id="IPR058573">
    <property type="entry name" value="DUF6079_5th"/>
</dbReference>
<dbReference type="AlphaFoldDB" id="A0A9X4JU75"/>
<feature type="domain" description="DUF6079" evidence="2">
    <location>
        <begin position="22"/>
        <end position="248"/>
    </location>
</feature>
<dbReference type="Pfam" id="PF26385">
    <property type="entry name" value="DUF6079_4th"/>
    <property type="match status" value="1"/>
</dbReference>
<name>A0A9X4JU75_9FIRM</name>
<feature type="domain" description="DUF6079" evidence="3">
    <location>
        <begin position="264"/>
        <end position="469"/>
    </location>
</feature>
<dbReference type="Pfam" id="PF19557">
    <property type="entry name" value="DUF6079_1st"/>
    <property type="match status" value="1"/>
</dbReference>
<accession>A0A9X4JU75</accession>
<evidence type="ECO:0000313" key="8">
    <source>
        <dbReference type="EMBL" id="MDF9408590.1"/>
    </source>
</evidence>
<comment type="caution">
    <text evidence="8">The sequence shown here is derived from an EMBL/GenBank/DDBJ whole genome shotgun (WGS) entry which is preliminary data.</text>
</comment>
<protein>
    <submittedName>
        <fullName evidence="8">DUF6079 family protein</fullName>
    </submittedName>
</protein>
<dbReference type="InterPro" id="IPR058572">
    <property type="entry name" value="DUF6079_4th"/>
</dbReference>
<dbReference type="RefSeq" id="WP_277443925.1">
    <property type="nucleotide sequence ID" value="NZ_JAKOAV010000016.1"/>
</dbReference>
<sequence length="1225" mass="140081">MKYSDLIHFEPIESVVQLRESNSKEYAFQLLDTYVISERMAESIDEIIIEQLQYDHHADNKGLLVVGNYGTGKSHLMSVIATIAEQEGVSERITDKRVASKAKEIEGKFQVIRTEIGASIMSLRDILCGYIEDHLAEIGVDYQFPPANQVRNNKDAFIGMMAAFHEVYPGHGLLLVVDELLDYLRARKEQEIILDLGFLREVGEICRTTRFRFIAGIQEMLFDNPKFQFVAGQLRRVRERFEQVQIIREDIAYVVSQRLLKKDDRQKALIREHLQKFSALYEKLNERLEEYVSLFPIHPAYLSTFEKVMVAEKRVILKTISYEMKKLLNREVPGDQPGLISYDSYWPYIENDPSLKSNPDIREVMSKSKILQDRIQNAFTRPVYKPMALRIVRALSVHRLTTGDINARLGVTSEELRDNLFLYVALPEEDSTFLRTTIETVLKEILKTVSWQFISFNEANGQYYLDLGKVEAIDDLIEQKAGGLTTEQLDRYYFEALALVTDSAKNTYVTNYRIWQHELPWWECKVTRQGYLFFGAPNERSTAQPPRDFYIYMLQPFDPPKFKDEERADEVFFKLKHKDEMFLRALSLYAGAKELSAVAASGTKHLYEGRAGDNLKLLTKWLRENLLSAFEVTYKGITKKVVDWVKTMPPQASVREIIDAVAAACLSSCFEEKYPDYPHFSKLNMPLTRENLPGYVQDALKSIAGAKTKSGTAILDGLVLLENEKLAPRRSGYARWILDKLAEKAHGQVVNQSEFIETVYSCQGTEDIKLTTAFKLEPELLVVLLAALVYSGDIVVTVSGITYDAMKMEQLIKLPLRELKDFSHIKKPSGLPVPALQALFDLFGISDALLQQNALAKGIEELHKYANNRLINTVNILQVVRTGIPCWDGVILSAAEQRQYKEKLEDLKAFLEAVLVYNTPAKLHNFKFTVEQVTEKREALNLVKQLAELQQRVTQISSQANYLVAAQQHLPLDHQWQEDVEVALGDLLHALKGGKSCEAELKQIRVLKEQYQEFYLVMHNRARLNATEENQKNILLNDPGVSALKQLATIDLLPENQLSRLLNRVNSLKTCWSLTRKDLEYHSICPHCKFRPKDEQPGAVKNLNGLADKLQGLLDDWTGMLLDYFNDPEVKENITLLKPEQQELVNALQVQKELTLPIDIKLVQAIKELLQGIERIEITMDDLTEMAGNGSPLTVEEVRQRLEKLLKDRIGSQAANRVRIMLGHK</sequence>
<dbReference type="Pfam" id="PF26387">
    <property type="entry name" value="DUF6079_5th"/>
    <property type="match status" value="1"/>
</dbReference>
<dbReference type="InterPro" id="IPR058569">
    <property type="entry name" value="DUF6079_2nd"/>
</dbReference>
<dbReference type="EMBL" id="JAKOAV010000016">
    <property type="protein sequence ID" value="MDF9408590.1"/>
    <property type="molecule type" value="Genomic_DNA"/>
</dbReference>
<feature type="coiled-coil region" evidence="1">
    <location>
        <begin position="930"/>
        <end position="959"/>
    </location>
</feature>
<dbReference type="Pfam" id="PF26383">
    <property type="entry name" value="DUF6079_2nd"/>
    <property type="match status" value="1"/>
</dbReference>
<feature type="domain" description="DUF6079" evidence="6">
    <location>
        <begin position="832"/>
        <end position="1019"/>
    </location>
</feature>
<feature type="domain" description="DUF6079" evidence="7">
    <location>
        <begin position="1027"/>
        <end position="1115"/>
    </location>
</feature>
<evidence type="ECO:0000256" key="1">
    <source>
        <dbReference type="SAM" id="Coils"/>
    </source>
</evidence>
<evidence type="ECO:0000259" key="4">
    <source>
        <dbReference type="Pfam" id="PF26384"/>
    </source>
</evidence>
<keyword evidence="1" id="KW-0175">Coiled coil</keyword>
<dbReference type="Proteomes" id="UP001154312">
    <property type="component" value="Unassembled WGS sequence"/>
</dbReference>
<evidence type="ECO:0000259" key="6">
    <source>
        <dbReference type="Pfam" id="PF26387"/>
    </source>
</evidence>
<dbReference type="Pfam" id="PF26384">
    <property type="entry name" value="DUF6079_3rd"/>
    <property type="match status" value="1"/>
</dbReference>
<dbReference type="InterPro" id="IPR045725">
    <property type="entry name" value="DUF6079_N"/>
</dbReference>
<keyword evidence="9" id="KW-1185">Reference proteome</keyword>
<evidence type="ECO:0000259" key="3">
    <source>
        <dbReference type="Pfam" id="PF26383"/>
    </source>
</evidence>
<gene>
    <name evidence="8" type="ORF">L7E55_09510</name>
</gene>
<feature type="domain" description="DUF6079" evidence="5">
    <location>
        <begin position="694"/>
        <end position="827"/>
    </location>
</feature>
<evidence type="ECO:0000259" key="5">
    <source>
        <dbReference type="Pfam" id="PF26385"/>
    </source>
</evidence>
<dbReference type="SUPFAM" id="SSF52540">
    <property type="entry name" value="P-loop containing nucleoside triphosphate hydrolases"/>
    <property type="match status" value="2"/>
</dbReference>
<dbReference type="Gene3D" id="3.40.50.300">
    <property type="entry name" value="P-loop containing nucleotide triphosphate hydrolases"/>
    <property type="match status" value="1"/>
</dbReference>
<proteinExistence type="predicted"/>
<organism evidence="8 9">
    <name type="scientific">Pelotomaculum isophthalicicum JI</name>
    <dbReference type="NCBI Taxonomy" id="947010"/>
    <lineage>
        <taxon>Bacteria</taxon>
        <taxon>Bacillati</taxon>
        <taxon>Bacillota</taxon>
        <taxon>Clostridia</taxon>
        <taxon>Eubacteriales</taxon>
        <taxon>Desulfotomaculaceae</taxon>
        <taxon>Pelotomaculum</taxon>
    </lineage>
</organism>